<protein>
    <submittedName>
        <fullName evidence="2">Uncharacterized protein</fullName>
    </submittedName>
</protein>
<dbReference type="EMBL" id="JAUUTY010000004">
    <property type="protein sequence ID" value="KAK1649901.1"/>
    <property type="molecule type" value="Genomic_DNA"/>
</dbReference>
<evidence type="ECO:0000256" key="1">
    <source>
        <dbReference type="SAM" id="MobiDB-lite"/>
    </source>
</evidence>
<evidence type="ECO:0000313" key="3">
    <source>
        <dbReference type="Proteomes" id="UP001231189"/>
    </source>
</evidence>
<dbReference type="AlphaFoldDB" id="A0AAD8SED7"/>
<organism evidence="2 3">
    <name type="scientific">Lolium multiflorum</name>
    <name type="common">Italian ryegrass</name>
    <name type="synonym">Lolium perenne subsp. multiflorum</name>
    <dbReference type="NCBI Taxonomy" id="4521"/>
    <lineage>
        <taxon>Eukaryota</taxon>
        <taxon>Viridiplantae</taxon>
        <taxon>Streptophyta</taxon>
        <taxon>Embryophyta</taxon>
        <taxon>Tracheophyta</taxon>
        <taxon>Spermatophyta</taxon>
        <taxon>Magnoliopsida</taxon>
        <taxon>Liliopsida</taxon>
        <taxon>Poales</taxon>
        <taxon>Poaceae</taxon>
        <taxon>BOP clade</taxon>
        <taxon>Pooideae</taxon>
        <taxon>Poodae</taxon>
        <taxon>Poeae</taxon>
        <taxon>Poeae Chloroplast Group 2 (Poeae type)</taxon>
        <taxon>Loliodinae</taxon>
        <taxon>Loliinae</taxon>
        <taxon>Lolium</taxon>
    </lineage>
</organism>
<feature type="region of interest" description="Disordered" evidence="1">
    <location>
        <begin position="1"/>
        <end position="40"/>
    </location>
</feature>
<comment type="caution">
    <text evidence="2">The sequence shown here is derived from an EMBL/GenBank/DDBJ whole genome shotgun (WGS) entry which is preliminary data.</text>
</comment>
<accession>A0AAD8SED7</accession>
<sequence>MAGSTSPARPARLSAATAAVAEASGRGGWSSSSSTPMTSVVDIPSSPVEVVEVFQVPSDSTTGTVVLPASSPRSPASPTSVLRVAPLTAIIPLGSPDLSAPTVSAQPSLIASKPTMVWKLELLEFVLNRLVQLVRSAICFNMGFKEQHMKKEATDVLAFAGVHVTTLQLYNHIRNWRTKWSIVMKMKSDRILDWSEDGCYLYGGDEGTADEYILYPKHRQYVGTPITNYAQMKTIFTSLFVCKAQLFQPNLLVRAIDFIADNEAEYAAYRKLQPPERMSWLRTWLRNQFPA</sequence>
<dbReference type="PANTHER" id="PTHR47127">
    <property type="entry name" value="10A19I.15"/>
    <property type="match status" value="1"/>
</dbReference>
<name>A0AAD8SED7_LOLMU</name>
<reference evidence="2" key="1">
    <citation type="submission" date="2023-07" db="EMBL/GenBank/DDBJ databases">
        <title>A chromosome-level genome assembly of Lolium multiflorum.</title>
        <authorList>
            <person name="Chen Y."/>
            <person name="Copetti D."/>
            <person name="Kolliker R."/>
            <person name="Studer B."/>
        </authorList>
    </citation>
    <scope>NUCLEOTIDE SEQUENCE</scope>
    <source>
        <strain evidence="2">02402/16</strain>
        <tissue evidence="2">Leaf</tissue>
    </source>
</reference>
<proteinExistence type="predicted"/>
<feature type="compositionally biased region" description="Low complexity" evidence="1">
    <location>
        <begin position="1"/>
        <end position="34"/>
    </location>
</feature>
<gene>
    <name evidence="2" type="ORF">QYE76_067706</name>
</gene>
<dbReference type="Proteomes" id="UP001231189">
    <property type="component" value="Unassembled WGS sequence"/>
</dbReference>
<evidence type="ECO:0000313" key="2">
    <source>
        <dbReference type="EMBL" id="KAK1649901.1"/>
    </source>
</evidence>
<keyword evidence="3" id="KW-1185">Reference proteome</keyword>